<name>A0A2P1CKM7_9CAUD</name>
<sequence length="39" mass="4013">MTPPVLDASFTATGSTGFLPLPEAVHGDALRAIEITMPS</sequence>
<evidence type="ECO:0000313" key="2">
    <source>
        <dbReference type="Proteomes" id="UP000241629"/>
    </source>
</evidence>
<evidence type="ECO:0000313" key="1">
    <source>
        <dbReference type="EMBL" id="AVJ51760.1"/>
    </source>
</evidence>
<gene>
    <name evidence="1" type="ORF">Vid5_gp05</name>
</gene>
<protein>
    <submittedName>
        <fullName evidence="1">Uncharacterized protein</fullName>
    </submittedName>
</protein>
<dbReference type="EMBL" id="MG948468">
    <property type="protein sequence ID" value="AVJ51760.1"/>
    <property type="molecule type" value="Genomic_DNA"/>
</dbReference>
<reference evidence="1 2" key="1">
    <citation type="submission" date="2018-02" db="EMBL/GenBank/DDBJ databases">
        <title>Complete genome sequence of Pantoea phage vB_PagS_Vid5.</title>
        <authorList>
            <person name="Truncaite L."/>
            <person name="Simoliunas E."/>
            <person name="Meskys R."/>
        </authorList>
    </citation>
    <scope>NUCLEOTIDE SEQUENCE [LARGE SCALE GENOMIC DNA]</scope>
</reference>
<keyword evidence="2" id="KW-1185">Reference proteome</keyword>
<proteinExistence type="predicted"/>
<accession>A0A2P1CKM7</accession>
<organism evidence="1 2">
    <name type="scientific">Pantoea phage vB_PagS_Vid5</name>
    <dbReference type="NCBI Taxonomy" id="2099652"/>
    <lineage>
        <taxon>Viruses</taxon>
        <taxon>Duplodnaviria</taxon>
        <taxon>Heunggongvirae</taxon>
        <taxon>Uroviricota</taxon>
        <taxon>Caudoviricetes</taxon>
        <taxon>Vidquintavirus</taxon>
        <taxon>Vidquintavirus Vid5</taxon>
    </lineage>
</organism>
<dbReference type="Proteomes" id="UP000241629">
    <property type="component" value="Segment"/>
</dbReference>